<dbReference type="VEuPathDB" id="VectorBase:BGLB035858"/>
<keyword evidence="7" id="KW-0067">ATP-binding</keyword>
<comment type="function">
    <text evidence="11">Functions as an RNA ligase, in vitro. The ligation reaction entails three nucleotidyl transfer steps. In the first step, the RNA ligase reacts with ATP in the absence of nucleic acid to form a covalent ligase-AMP intermediate and release pyrophosphate. In step 2, the ligase-AMP binds to the nucleic acid and transfers the adenylate to the 5'-PO4 terminus to form an adenylylated intermediate. In step 3, the RNA ligase directs the attack of the 3'-OH on the 5'-phosphoanhydride linkage, resulting in a repaired 3'-5' phosphodiester and release of AMP. Exhibits selectivity for single-stranded RNA substrates and may not have nick-sealing activity on double-stranded DNA-RNA hybrids. May play a role in maintaining RNA integrity under stress conditions, for example in response to reactive oxygen species (ROS).</text>
</comment>
<comment type="cofactor">
    <cofactor evidence="2">
        <name>Mg(2+)</name>
        <dbReference type="ChEBI" id="CHEBI:18420"/>
    </cofactor>
</comment>
<dbReference type="InterPro" id="IPR041211">
    <property type="entry name" value="RLIG1"/>
</dbReference>
<name>A0A2C9LWR6_BIOGL</name>
<evidence type="ECO:0000256" key="1">
    <source>
        <dbReference type="ARBA" id="ARBA00001936"/>
    </source>
</evidence>
<dbReference type="EC" id="6.5.1.3" evidence="3"/>
<dbReference type="GO" id="GO:0003972">
    <property type="term" value="F:RNA ligase (ATP) activity"/>
    <property type="evidence" value="ECO:0007669"/>
    <property type="project" value="UniProtKB-EC"/>
</dbReference>
<evidence type="ECO:0000256" key="6">
    <source>
        <dbReference type="ARBA" id="ARBA00022800"/>
    </source>
</evidence>
<evidence type="ECO:0000256" key="3">
    <source>
        <dbReference type="ARBA" id="ARBA00012724"/>
    </source>
</evidence>
<dbReference type="AlphaFoldDB" id="A0A2C9LWR6"/>
<keyword evidence="6" id="KW-0692">RNA repair</keyword>
<accession>A0A2C9LWR6</accession>
<organism evidence="12 13">
    <name type="scientific">Biomphalaria glabrata</name>
    <name type="common">Bloodfluke planorb</name>
    <name type="synonym">Freshwater snail</name>
    <dbReference type="NCBI Taxonomy" id="6526"/>
    <lineage>
        <taxon>Eukaryota</taxon>
        <taxon>Metazoa</taxon>
        <taxon>Spiralia</taxon>
        <taxon>Lophotrochozoa</taxon>
        <taxon>Mollusca</taxon>
        <taxon>Gastropoda</taxon>
        <taxon>Heterobranchia</taxon>
        <taxon>Euthyneura</taxon>
        <taxon>Panpulmonata</taxon>
        <taxon>Hygrophila</taxon>
        <taxon>Lymnaeoidea</taxon>
        <taxon>Planorbidae</taxon>
        <taxon>Biomphalaria</taxon>
    </lineage>
</organism>
<evidence type="ECO:0000256" key="11">
    <source>
        <dbReference type="ARBA" id="ARBA00045151"/>
    </source>
</evidence>
<reference evidence="12" key="1">
    <citation type="submission" date="2020-05" db="UniProtKB">
        <authorList>
            <consortium name="EnsemblMetazoa"/>
        </authorList>
    </citation>
    <scope>IDENTIFICATION</scope>
    <source>
        <strain evidence="12">BB02</strain>
    </source>
</reference>
<dbReference type="VEuPathDB" id="VectorBase:BGLAX_043054"/>
<comment type="catalytic activity">
    <reaction evidence="8">
        <text>ATP + (ribonucleotide)n-3'-hydroxyl + 5'-phospho-(ribonucleotide)m = (ribonucleotide)n+m + AMP + diphosphate.</text>
        <dbReference type="EC" id="6.5.1.3"/>
    </reaction>
</comment>
<comment type="cofactor">
    <cofactor evidence="1">
        <name>Mn(2+)</name>
        <dbReference type="ChEBI" id="CHEBI:29035"/>
    </cofactor>
</comment>
<dbReference type="Pfam" id="PF17720">
    <property type="entry name" value="RLIG1"/>
    <property type="match status" value="1"/>
</dbReference>
<dbReference type="PANTHER" id="PTHR31219:SF2">
    <property type="entry name" value="RNA LIGASE 1"/>
    <property type="match status" value="1"/>
</dbReference>
<evidence type="ECO:0000256" key="4">
    <source>
        <dbReference type="ARBA" id="ARBA00022598"/>
    </source>
</evidence>
<dbReference type="GO" id="GO:0000302">
    <property type="term" value="P:response to reactive oxygen species"/>
    <property type="evidence" value="ECO:0007669"/>
    <property type="project" value="InterPro"/>
</dbReference>
<dbReference type="KEGG" id="bgt:106054410"/>
<sequence>MNPVQQKIPCVYDIDVCDEASSKRHNQQYRVVATEEMNLVAEQDGVNTTAKVTEKLDGTCCLVQEFQGRPWLWARYDRKPSKAGERRLALFNKTKLKQIQNEGNTEEVFKWDPKKDFKEPPQHWVPATQLEKKDGFVMPDKLGHTPGWIPVEPGCRQQCWHLSSVDLELGVALVLSQVTNEPDSLVLKSQSLSSLCGQTCELIGTNINGNPYSLGTKQSPVHILVPHGSISVECPRPSDYKSLCDWFTSESPESLIEGIVWHCGNGALYKLHRNHLNLKWPLPETHLCQKKVLVQIKLPETVADSAAGSGKQKVQSLLSRLNQSQVLNSLKDLHLMFKDDPTAAVDT</sequence>
<dbReference type="EnsemblMetazoa" id="BGLB035858-RA">
    <property type="protein sequence ID" value="BGLB035858-PA"/>
    <property type="gene ID" value="BGLB035858"/>
</dbReference>
<dbReference type="Proteomes" id="UP000076420">
    <property type="component" value="Unassembled WGS sequence"/>
</dbReference>
<gene>
    <name evidence="12" type="primary">106054410</name>
</gene>
<dbReference type="OrthoDB" id="6021187at2759"/>
<evidence type="ECO:0000256" key="9">
    <source>
        <dbReference type="ARBA" id="ARBA00035168"/>
    </source>
</evidence>
<evidence type="ECO:0000256" key="7">
    <source>
        <dbReference type="ARBA" id="ARBA00022840"/>
    </source>
</evidence>
<protein>
    <recommendedName>
        <fullName evidence="9">RNA ligase 1</fullName>
        <ecNumber evidence="3">6.5.1.3</ecNumber>
    </recommendedName>
    <alternativeName>
        <fullName evidence="10">RNA ligase</fullName>
    </alternativeName>
</protein>
<evidence type="ECO:0000256" key="10">
    <source>
        <dbReference type="ARBA" id="ARBA00035432"/>
    </source>
</evidence>
<evidence type="ECO:0000313" key="13">
    <source>
        <dbReference type="Proteomes" id="UP000076420"/>
    </source>
</evidence>
<evidence type="ECO:0000313" key="12">
    <source>
        <dbReference type="EnsemblMetazoa" id="BGLB035858-PA"/>
    </source>
</evidence>
<evidence type="ECO:0000256" key="2">
    <source>
        <dbReference type="ARBA" id="ARBA00001946"/>
    </source>
</evidence>
<dbReference type="PANTHER" id="PTHR31219">
    <property type="entry name" value="CHROMOSOME 28 C12ORF29 HOMOLOG"/>
    <property type="match status" value="1"/>
</dbReference>
<evidence type="ECO:0000256" key="8">
    <source>
        <dbReference type="ARBA" id="ARBA00034038"/>
    </source>
</evidence>
<dbReference type="GO" id="GO:0042245">
    <property type="term" value="P:RNA repair"/>
    <property type="evidence" value="ECO:0007669"/>
    <property type="project" value="UniProtKB-KW"/>
</dbReference>
<proteinExistence type="predicted"/>
<keyword evidence="5" id="KW-0547">Nucleotide-binding</keyword>
<dbReference type="GO" id="GO:0005524">
    <property type="term" value="F:ATP binding"/>
    <property type="evidence" value="ECO:0007669"/>
    <property type="project" value="UniProtKB-KW"/>
</dbReference>
<keyword evidence="4" id="KW-0436">Ligase</keyword>
<evidence type="ECO:0000256" key="5">
    <source>
        <dbReference type="ARBA" id="ARBA00022741"/>
    </source>
</evidence>